<dbReference type="Proteomes" id="UP001596035">
    <property type="component" value="Unassembled WGS sequence"/>
</dbReference>
<accession>A0ABW0E2F3</accession>
<dbReference type="InterPro" id="IPR050267">
    <property type="entry name" value="Anti-sigma-factor_SerPK"/>
</dbReference>
<dbReference type="PANTHER" id="PTHR35526">
    <property type="entry name" value="ANTI-SIGMA-F FACTOR RSBW-RELATED"/>
    <property type="match status" value="1"/>
</dbReference>
<keyword evidence="5" id="KW-1185">Reference proteome</keyword>
<gene>
    <name evidence="4" type="ORF">ACFPWV_36020</name>
</gene>
<dbReference type="Pfam" id="PF13581">
    <property type="entry name" value="HATPase_c_2"/>
    <property type="match status" value="1"/>
</dbReference>
<proteinExistence type="predicted"/>
<reference evidence="5" key="1">
    <citation type="journal article" date="2019" name="Int. J. Syst. Evol. Microbiol.">
        <title>The Global Catalogue of Microorganisms (GCM) 10K type strain sequencing project: providing services to taxonomists for standard genome sequencing and annotation.</title>
        <authorList>
            <consortium name="The Broad Institute Genomics Platform"/>
            <consortium name="The Broad Institute Genome Sequencing Center for Infectious Disease"/>
            <person name="Wu L."/>
            <person name="Ma J."/>
        </authorList>
    </citation>
    <scope>NUCLEOTIDE SEQUENCE [LARGE SCALE GENOMIC DNA]</scope>
    <source>
        <strain evidence="5">CGMCC 4.7131</strain>
    </source>
</reference>
<keyword evidence="2" id="KW-0812">Transmembrane</keyword>
<dbReference type="SUPFAM" id="SSF55874">
    <property type="entry name" value="ATPase domain of HSP90 chaperone/DNA topoisomerase II/histidine kinase"/>
    <property type="match status" value="1"/>
</dbReference>
<dbReference type="CDD" id="cd16936">
    <property type="entry name" value="HATPase_RsbW-like"/>
    <property type="match status" value="1"/>
</dbReference>
<sequence length="188" mass="20611">MLTGRRPATEDEVPAVTRCFRREPQSVPEARRFARAAVEEWQLPELADTAELVTAELAANAVCHACHGAFRVTLCLLSADQVRVAVIDRSRTLPRQLDPDDEEDHGRGLAIVDALSQKWGAEPMWWGTAKGKWVWADLEAPRPAELPVRDPLYAIHRVQAVYLLVVVAVAALIVLGVAACADPPPLTP</sequence>
<dbReference type="GO" id="GO:0005524">
    <property type="term" value="F:ATP binding"/>
    <property type="evidence" value="ECO:0007669"/>
    <property type="project" value="UniProtKB-KW"/>
</dbReference>
<evidence type="ECO:0000259" key="3">
    <source>
        <dbReference type="Pfam" id="PF13581"/>
    </source>
</evidence>
<keyword evidence="1" id="KW-0418">Kinase</keyword>
<keyword evidence="1" id="KW-0723">Serine/threonine-protein kinase</keyword>
<protein>
    <submittedName>
        <fullName evidence="4">ATP-binding protein</fullName>
    </submittedName>
</protein>
<keyword evidence="2" id="KW-0472">Membrane</keyword>
<keyword evidence="4" id="KW-0547">Nucleotide-binding</keyword>
<evidence type="ECO:0000256" key="1">
    <source>
        <dbReference type="ARBA" id="ARBA00022527"/>
    </source>
</evidence>
<dbReference type="EMBL" id="JBHSKN010000037">
    <property type="protein sequence ID" value="MFC5245257.1"/>
    <property type="molecule type" value="Genomic_DNA"/>
</dbReference>
<dbReference type="InterPro" id="IPR036890">
    <property type="entry name" value="HATPase_C_sf"/>
</dbReference>
<organism evidence="4 5">
    <name type="scientific">Streptomyces atrovirens</name>
    <dbReference type="NCBI Taxonomy" id="285556"/>
    <lineage>
        <taxon>Bacteria</taxon>
        <taxon>Bacillati</taxon>
        <taxon>Actinomycetota</taxon>
        <taxon>Actinomycetes</taxon>
        <taxon>Kitasatosporales</taxon>
        <taxon>Streptomycetaceae</taxon>
        <taxon>Streptomyces</taxon>
    </lineage>
</organism>
<evidence type="ECO:0000313" key="5">
    <source>
        <dbReference type="Proteomes" id="UP001596035"/>
    </source>
</evidence>
<evidence type="ECO:0000313" key="4">
    <source>
        <dbReference type="EMBL" id="MFC5245257.1"/>
    </source>
</evidence>
<comment type="caution">
    <text evidence="4">The sequence shown here is derived from an EMBL/GenBank/DDBJ whole genome shotgun (WGS) entry which is preliminary data.</text>
</comment>
<name>A0ABW0E2F3_9ACTN</name>
<dbReference type="PANTHER" id="PTHR35526:SF3">
    <property type="entry name" value="ANTI-SIGMA-F FACTOR RSBW"/>
    <property type="match status" value="1"/>
</dbReference>
<feature type="domain" description="Histidine kinase/HSP90-like ATPase" evidence="3">
    <location>
        <begin position="21"/>
        <end position="118"/>
    </location>
</feature>
<dbReference type="Gene3D" id="3.30.565.10">
    <property type="entry name" value="Histidine kinase-like ATPase, C-terminal domain"/>
    <property type="match status" value="1"/>
</dbReference>
<dbReference type="InterPro" id="IPR003594">
    <property type="entry name" value="HATPase_dom"/>
</dbReference>
<keyword evidence="2" id="KW-1133">Transmembrane helix</keyword>
<feature type="transmembrane region" description="Helical" evidence="2">
    <location>
        <begin position="160"/>
        <end position="179"/>
    </location>
</feature>
<keyword evidence="1" id="KW-0808">Transferase</keyword>
<keyword evidence="4" id="KW-0067">ATP-binding</keyword>
<evidence type="ECO:0000256" key="2">
    <source>
        <dbReference type="SAM" id="Phobius"/>
    </source>
</evidence>